<name>A0A841N128_9FLAO</name>
<comment type="caution">
    <text evidence="4">The sequence shown here is derived from an EMBL/GenBank/DDBJ whole genome shotgun (WGS) entry which is preliminary data.</text>
</comment>
<dbReference type="Pfam" id="PF18962">
    <property type="entry name" value="Por_Secre_tail"/>
    <property type="match status" value="1"/>
</dbReference>
<protein>
    <recommendedName>
        <fullName evidence="6">Por secretion system C-terminal sorting domain-containing protein</fullName>
    </recommendedName>
</protein>
<accession>A0A841N128</accession>
<feature type="domain" description="Secretion system C-terminal sorting" evidence="3">
    <location>
        <begin position="212"/>
        <end position="281"/>
    </location>
</feature>
<dbReference type="AlphaFoldDB" id="A0A841N128"/>
<evidence type="ECO:0000256" key="1">
    <source>
        <dbReference type="ARBA" id="ARBA00022729"/>
    </source>
</evidence>
<sequence length="283" mass="31362">MKLIKYLFLLGFFAIGKSQVLSVPQTIQEQDQWCWAAASKTVLDYYGYPKQQCEIAEYTRTTATFHNFGSTKCCISASAGCNYWNYLSGSSGSIQNILSNFGSITTSSSNSSLTLSQISTEISNKRPFVIRWGWAAGGGHFVVGHGVSGNNVYYMDPWFGEGKHISTYSWVVADGNHTWTHTLKMTKNPNRTTFKQSQAENNDAVSTSATEISPNPAKDFINIKSESEISSYTFTSLNGNTPVKDQKFEKDKNIDVSFLQSGIYIVNLKTADGENISAKFIKE</sequence>
<feature type="domain" description="Peptidase C39-like" evidence="2">
    <location>
        <begin position="22"/>
        <end position="158"/>
    </location>
</feature>
<dbReference type="Pfam" id="PF13529">
    <property type="entry name" value="Peptidase_C39_2"/>
    <property type="match status" value="1"/>
</dbReference>
<dbReference type="InterPro" id="IPR026444">
    <property type="entry name" value="Secre_tail"/>
</dbReference>
<keyword evidence="1" id="KW-0732">Signal</keyword>
<proteinExistence type="predicted"/>
<evidence type="ECO:0000313" key="5">
    <source>
        <dbReference type="Proteomes" id="UP000589738"/>
    </source>
</evidence>
<reference evidence="4 5" key="1">
    <citation type="submission" date="2020-08" db="EMBL/GenBank/DDBJ databases">
        <title>Functional genomics of gut bacteria from endangered species of beetles.</title>
        <authorList>
            <person name="Carlos-Shanley C."/>
        </authorList>
    </citation>
    <scope>NUCLEOTIDE SEQUENCE [LARGE SCALE GENOMIC DNA]</scope>
    <source>
        <strain evidence="4 5">S00136</strain>
    </source>
</reference>
<dbReference type="Gene3D" id="3.90.70.10">
    <property type="entry name" value="Cysteine proteinases"/>
    <property type="match status" value="1"/>
</dbReference>
<dbReference type="RefSeq" id="WP_184159458.1">
    <property type="nucleotide sequence ID" value="NZ_JACHLC010000001.1"/>
</dbReference>
<evidence type="ECO:0008006" key="6">
    <source>
        <dbReference type="Google" id="ProtNLM"/>
    </source>
</evidence>
<evidence type="ECO:0000259" key="3">
    <source>
        <dbReference type="Pfam" id="PF18962"/>
    </source>
</evidence>
<organism evidence="4 5">
    <name type="scientific">Chryseobacterium shigense</name>
    <dbReference type="NCBI Taxonomy" id="297244"/>
    <lineage>
        <taxon>Bacteria</taxon>
        <taxon>Pseudomonadati</taxon>
        <taxon>Bacteroidota</taxon>
        <taxon>Flavobacteriia</taxon>
        <taxon>Flavobacteriales</taxon>
        <taxon>Weeksellaceae</taxon>
        <taxon>Chryseobacterium group</taxon>
        <taxon>Chryseobacterium</taxon>
    </lineage>
</organism>
<gene>
    <name evidence="4" type="ORF">HNP36_001180</name>
</gene>
<evidence type="ECO:0000259" key="2">
    <source>
        <dbReference type="Pfam" id="PF13529"/>
    </source>
</evidence>
<dbReference type="InterPro" id="IPR039564">
    <property type="entry name" value="Peptidase_C39-like"/>
</dbReference>
<dbReference type="Proteomes" id="UP000589738">
    <property type="component" value="Unassembled WGS sequence"/>
</dbReference>
<dbReference type="EMBL" id="JACHLC010000001">
    <property type="protein sequence ID" value="MBB6370127.1"/>
    <property type="molecule type" value="Genomic_DNA"/>
</dbReference>
<keyword evidence="5" id="KW-1185">Reference proteome</keyword>
<dbReference type="NCBIfam" id="TIGR04183">
    <property type="entry name" value="Por_Secre_tail"/>
    <property type="match status" value="1"/>
</dbReference>
<evidence type="ECO:0000313" key="4">
    <source>
        <dbReference type="EMBL" id="MBB6370127.1"/>
    </source>
</evidence>